<accession>A0A397TMV2</accession>
<dbReference type="Proteomes" id="UP000265703">
    <property type="component" value="Unassembled WGS sequence"/>
</dbReference>
<evidence type="ECO:0000313" key="1">
    <source>
        <dbReference type="EMBL" id="RIA99298.1"/>
    </source>
</evidence>
<gene>
    <name evidence="1" type="ORF">C1645_747352</name>
</gene>
<proteinExistence type="predicted"/>
<evidence type="ECO:0000313" key="2">
    <source>
        <dbReference type="Proteomes" id="UP000265703"/>
    </source>
</evidence>
<dbReference type="AlphaFoldDB" id="A0A397TMV2"/>
<keyword evidence="2" id="KW-1185">Reference proteome</keyword>
<organism evidence="1 2">
    <name type="scientific">Glomus cerebriforme</name>
    <dbReference type="NCBI Taxonomy" id="658196"/>
    <lineage>
        <taxon>Eukaryota</taxon>
        <taxon>Fungi</taxon>
        <taxon>Fungi incertae sedis</taxon>
        <taxon>Mucoromycota</taxon>
        <taxon>Glomeromycotina</taxon>
        <taxon>Glomeromycetes</taxon>
        <taxon>Glomerales</taxon>
        <taxon>Glomeraceae</taxon>
        <taxon>Glomus</taxon>
    </lineage>
</organism>
<sequence>MKNISGKMDNLLETEKTLAFAFYVDFKSESYFNLLLIDYKTLFILLPLDLFIEVFKIIEIDKIFYI</sequence>
<name>A0A397TMV2_9GLOM</name>
<comment type="caution">
    <text evidence="1">The sequence shown here is derived from an EMBL/GenBank/DDBJ whole genome shotgun (WGS) entry which is preliminary data.</text>
</comment>
<reference evidence="1 2" key="1">
    <citation type="submission" date="2018-06" db="EMBL/GenBank/DDBJ databases">
        <title>Comparative genomics reveals the genomic features of Rhizophagus irregularis, R. cerebriforme, R. diaphanum and Gigaspora rosea, and their symbiotic lifestyle signature.</title>
        <authorList>
            <person name="Morin E."/>
            <person name="San Clemente H."/>
            <person name="Chen E.C.H."/>
            <person name="De La Providencia I."/>
            <person name="Hainaut M."/>
            <person name="Kuo A."/>
            <person name="Kohler A."/>
            <person name="Murat C."/>
            <person name="Tang N."/>
            <person name="Roy S."/>
            <person name="Loubradou J."/>
            <person name="Henrissat B."/>
            <person name="Grigoriev I.V."/>
            <person name="Corradi N."/>
            <person name="Roux C."/>
            <person name="Martin F.M."/>
        </authorList>
    </citation>
    <scope>NUCLEOTIDE SEQUENCE [LARGE SCALE GENOMIC DNA]</scope>
    <source>
        <strain evidence="1 2">DAOM 227022</strain>
    </source>
</reference>
<protein>
    <submittedName>
        <fullName evidence="1">Uncharacterized protein</fullName>
    </submittedName>
</protein>
<dbReference type="EMBL" id="QKYT01000005">
    <property type="protein sequence ID" value="RIA99298.1"/>
    <property type="molecule type" value="Genomic_DNA"/>
</dbReference>